<comment type="caution">
    <text evidence="1">The sequence shown here is derived from an EMBL/GenBank/DDBJ whole genome shotgun (WGS) entry which is preliminary data.</text>
</comment>
<dbReference type="InterPro" id="IPR035437">
    <property type="entry name" value="SNase_OB-fold_sf"/>
</dbReference>
<protein>
    <submittedName>
        <fullName evidence="1">Uncharacterized protein</fullName>
    </submittedName>
</protein>
<dbReference type="AlphaFoldDB" id="A0A1Y3BQC9"/>
<dbReference type="Proteomes" id="UP000194236">
    <property type="component" value="Unassembled WGS sequence"/>
</dbReference>
<evidence type="ECO:0000313" key="1">
    <source>
        <dbReference type="EMBL" id="OTF83180.1"/>
    </source>
</evidence>
<organism evidence="1 2">
    <name type="scientific">Euroglyphus maynei</name>
    <name type="common">Mayne's house dust mite</name>
    <dbReference type="NCBI Taxonomy" id="6958"/>
    <lineage>
        <taxon>Eukaryota</taxon>
        <taxon>Metazoa</taxon>
        <taxon>Ecdysozoa</taxon>
        <taxon>Arthropoda</taxon>
        <taxon>Chelicerata</taxon>
        <taxon>Arachnida</taxon>
        <taxon>Acari</taxon>
        <taxon>Acariformes</taxon>
        <taxon>Sarcoptiformes</taxon>
        <taxon>Astigmata</taxon>
        <taxon>Psoroptidia</taxon>
        <taxon>Analgoidea</taxon>
        <taxon>Pyroglyphidae</taxon>
        <taxon>Pyroglyphinae</taxon>
        <taxon>Euroglyphus</taxon>
    </lineage>
</organism>
<gene>
    <name evidence="1" type="ORF">BLA29_007005</name>
</gene>
<proteinExistence type="predicted"/>
<evidence type="ECO:0000313" key="2">
    <source>
        <dbReference type="Proteomes" id="UP000194236"/>
    </source>
</evidence>
<reference evidence="1 2" key="1">
    <citation type="submission" date="2017-03" db="EMBL/GenBank/DDBJ databases">
        <title>Genome Survey of Euroglyphus maynei.</title>
        <authorList>
            <person name="Arlian L.G."/>
            <person name="Morgan M.S."/>
            <person name="Rider S.D."/>
        </authorList>
    </citation>
    <scope>NUCLEOTIDE SEQUENCE [LARGE SCALE GENOMIC DNA]</scope>
    <source>
        <strain evidence="1">Arlian Lab</strain>
        <tissue evidence="1">Whole body</tissue>
    </source>
</reference>
<dbReference type="OrthoDB" id="10459684at2759"/>
<accession>A0A1Y3BQC9</accession>
<sequence length="92" mass="10761">MIPISTNEIFKLDDRFKKFPKRSFKAALSEVTPKSEFWSLAETSYFESLTKDKQLIFIPVNIIDNDRHECNLLDDDVDINEEVENFIRGNCS</sequence>
<dbReference type="Gene3D" id="2.40.50.90">
    <property type="match status" value="1"/>
</dbReference>
<dbReference type="EMBL" id="MUJZ01004758">
    <property type="protein sequence ID" value="OTF83180.1"/>
    <property type="molecule type" value="Genomic_DNA"/>
</dbReference>
<name>A0A1Y3BQC9_EURMA</name>
<keyword evidence="2" id="KW-1185">Reference proteome</keyword>